<feature type="transmembrane region" description="Helical" evidence="1">
    <location>
        <begin position="214"/>
        <end position="235"/>
    </location>
</feature>
<gene>
    <name evidence="3" type="ORF">J2X26_000397</name>
</gene>
<accession>A0ABU0EAL7</accession>
<organism evidence="3 4">
    <name type="scientific">Cellulomonas humilata</name>
    <dbReference type="NCBI Taxonomy" id="144055"/>
    <lineage>
        <taxon>Bacteria</taxon>
        <taxon>Bacillati</taxon>
        <taxon>Actinomycetota</taxon>
        <taxon>Actinomycetes</taxon>
        <taxon>Micrococcales</taxon>
        <taxon>Cellulomonadaceae</taxon>
        <taxon>Cellulomonas</taxon>
    </lineage>
</organism>
<proteinExistence type="predicted"/>
<dbReference type="RefSeq" id="WP_307489367.1">
    <property type="nucleotide sequence ID" value="NZ_JAUSVB010000001.1"/>
</dbReference>
<evidence type="ECO:0008006" key="5">
    <source>
        <dbReference type="Google" id="ProtNLM"/>
    </source>
</evidence>
<reference evidence="3 4" key="1">
    <citation type="submission" date="2023-07" db="EMBL/GenBank/DDBJ databases">
        <title>Sorghum-associated microbial communities from plants grown in Nebraska, USA.</title>
        <authorList>
            <person name="Schachtman D."/>
        </authorList>
    </citation>
    <scope>NUCLEOTIDE SEQUENCE [LARGE SCALE GENOMIC DNA]</scope>
    <source>
        <strain evidence="3 4">BE332</strain>
    </source>
</reference>
<sequence length="242" mass="25148">MVRLVRSAVVALVAVLVALVGALPASAGDDNPSASPSPTAQVYGCINPVDGYGAPRACQLLIQVLAPVCDNDVPKLKYTVNPVGTPNDKVTITFINPSGPSVVYADQPLTGTVLWPGAVPGPDGRGIDWPGWRQLPNGTWVEGDEFDWVRPSVKVKFEVNPEETVTVAYPPSSPSCNTNPPTTVVLVDDPKAVVLVDSPSSATLSATGSETQPLIIAGGALILIGALAVALVSIARRRRPTT</sequence>
<comment type="caution">
    <text evidence="3">The sequence shown here is derived from an EMBL/GenBank/DDBJ whole genome shotgun (WGS) entry which is preliminary data.</text>
</comment>
<dbReference type="EMBL" id="JAUSVB010000001">
    <property type="protein sequence ID" value="MDQ0372100.1"/>
    <property type="molecule type" value="Genomic_DNA"/>
</dbReference>
<feature type="signal peptide" evidence="2">
    <location>
        <begin position="1"/>
        <end position="27"/>
    </location>
</feature>
<protein>
    <recommendedName>
        <fullName evidence="5">Peptidase</fullName>
    </recommendedName>
</protein>
<name>A0ABU0EAL7_9CELL</name>
<keyword evidence="1" id="KW-1133">Transmembrane helix</keyword>
<evidence type="ECO:0000313" key="4">
    <source>
        <dbReference type="Proteomes" id="UP001239626"/>
    </source>
</evidence>
<keyword evidence="1" id="KW-0812">Transmembrane</keyword>
<keyword evidence="2" id="KW-0732">Signal</keyword>
<keyword evidence="1" id="KW-0472">Membrane</keyword>
<dbReference type="Proteomes" id="UP001239626">
    <property type="component" value="Unassembled WGS sequence"/>
</dbReference>
<feature type="chain" id="PRO_5045762872" description="Peptidase" evidence="2">
    <location>
        <begin position="28"/>
        <end position="242"/>
    </location>
</feature>
<keyword evidence="4" id="KW-1185">Reference proteome</keyword>
<evidence type="ECO:0000256" key="1">
    <source>
        <dbReference type="SAM" id="Phobius"/>
    </source>
</evidence>
<evidence type="ECO:0000256" key="2">
    <source>
        <dbReference type="SAM" id="SignalP"/>
    </source>
</evidence>
<evidence type="ECO:0000313" key="3">
    <source>
        <dbReference type="EMBL" id="MDQ0372100.1"/>
    </source>
</evidence>